<dbReference type="SUPFAM" id="SSF81273">
    <property type="entry name" value="H-NS histone-like proteins"/>
    <property type="match status" value="1"/>
</dbReference>
<dbReference type="GO" id="GO:0046983">
    <property type="term" value="F:protein dimerization activity"/>
    <property type="evidence" value="ECO:0007669"/>
    <property type="project" value="InterPro"/>
</dbReference>
<gene>
    <name evidence="2" type="ORF">D5071_21320</name>
</gene>
<dbReference type="Gene3D" id="1.10.287.1050">
    <property type="entry name" value="H-NS histone-like proteins"/>
    <property type="match status" value="1"/>
</dbReference>
<proteinExistence type="predicted"/>
<dbReference type="InterPro" id="IPR027454">
    <property type="entry name" value="Histone_HNS_N"/>
</dbReference>
<dbReference type="AlphaFoldDB" id="A0A419APM0"/>
<dbReference type="InterPro" id="IPR054180">
    <property type="entry name" value="H-NS-like_N"/>
</dbReference>
<feature type="domain" description="DNA-binding protein H-NS-like N-terminal" evidence="1">
    <location>
        <begin position="10"/>
        <end position="73"/>
    </location>
</feature>
<sequence>MSDKTKDYNMIDEFHVMYMYRKIQAKAVTTDLKNLEQLLKTFRQVVAERREEYYQEIGEGKANKLNKKNTEYNKIYHKLKIGISDYLFSL</sequence>
<dbReference type="Proteomes" id="UP000283655">
    <property type="component" value="Unassembled WGS sequence"/>
</dbReference>
<dbReference type="EMBL" id="QZDH01000081">
    <property type="protein sequence ID" value="RJL45792.1"/>
    <property type="molecule type" value="Genomic_DNA"/>
</dbReference>
<keyword evidence="2" id="KW-0238">DNA-binding</keyword>
<reference evidence="2 3" key="1">
    <citation type="submission" date="2018-09" db="EMBL/GenBank/DDBJ databases">
        <title>Phylogenetic diversity of Pectobacterium and Dickeya strains causing blackleg disease of potato in Morocco.</title>
        <authorList>
            <person name="Oulghazi S."/>
            <person name="Moumni M."/>
            <person name="Faure D."/>
        </authorList>
    </citation>
    <scope>NUCLEOTIDE SEQUENCE [LARGE SCALE GENOMIC DNA]</scope>
    <source>
        <strain evidence="2 3">S1.15.11.2D</strain>
    </source>
</reference>
<organism evidence="2 3">
    <name type="scientific">Pectobacterium carotovorum</name>
    <name type="common">Erwinia carotovora</name>
    <dbReference type="NCBI Taxonomy" id="554"/>
    <lineage>
        <taxon>Bacteria</taxon>
        <taxon>Pseudomonadati</taxon>
        <taxon>Pseudomonadota</taxon>
        <taxon>Gammaproteobacteria</taxon>
        <taxon>Enterobacterales</taxon>
        <taxon>Pectobacteriaceae</taxon>
        <taxon>Pectobacterium</taxon>
    </lineage>
</organism>
<dbReference type="Pfam" id="PF22470">
    <property type="entry name" value="Histone_HNS_N"/>
    <property type="match status" value="1"/>
</dbReference>
<protein>
    <submittedName>
        <fullName evidence="2">DNA-binding protein</fullName>
    </submittedName>
</protein>
<evidence type="ECO:0000313" key="2">
    <source>
        <dbReference type="EMBL" id="RJL45792.1"/>
    </source>
</evidence>
<comment type="caution">
    <text evidence="2">The sequence shown here is derived from an EMBL/GenBank/DDBJ whole genome shotgun (WGS) entry which is preliminary data.</text>
</comment>
<dbReference type="GO" id="GO:0003677">
    <property type="term" value="F:DNA binding"/>
    <property type="evidence" value="ECO:0007669"/>
    <property type="project" value="UniProtKB-KW"/>
</dbReference>
<evidence type="ECO:0000259" key="1">
    <source>
        <dbReference type="Pfam" id="PF22470"/>
    </source>
</evidence>
<name>A0A419APM0_PECCA</name>
<accession>A0A419APM0</accession>
<evidence type="ECO:0000313" key="3">
    <source>
        <dbReference type="Proteomes" id="UP000283655"/>
    </source>
</evidence>